<organism evidence="1 2">
    <name type="scientific">Cohnella cellulosilytica</name>
    <dbReference type="NCBI Taxonomy" id="986710"/>
    <lineage>
        <taxon>Bacteria</taxon>
        <taxon>Bacillati</taxon>
        <taxon>Bacillota</taxon>
        <taxon>Bacilli</taxon>
        <taxon>Bacillales</taxon>
        <taxon>Paenibacillaceae</taxon>
        <taxon>Cohnella</taxon>
    </lineage>
</organism>
<comment type="caution">
    <text evidence="1">The sequence shown here is derived from an EMBL/GenBank/DDBJ whole genome shotgun (WGS) entry which is preliminary data.</text>
</comment>
<reference evidence="2" key="1">
    <citation type="journal article" date="2019" name="Int. J. Syst. Evol. Microbiol.">
        <title>The Global Catalogue of Microorganisms (GCM) 10K type strain sequencing project: providing services to taxonomists for standard genome sequencing and annotation.</title>
        <authorList>
            <consortium name="The Broad Institute Genomics Platform"/>
            <consortium name="The Broad Institute Genome Sequencing Center for Infectious Disease"/>
            <person name="Wu L."/>
            <person name="Ma J."/>
        </authorList>
    </citation>
    <scope>NUCLEOTIDE SEQUENCE [LARGE SCALE GENOMIC DNA]</scope>
    <source>
        <strain evidence="2">KCTC 12907</strain>
    </source>
</reference>
<accession>A0ABW2FFB1</accession>
<sequence length="103" mass="12077">MVTFDRARVSVGLSIFVEFYEDYRRYYEHQTSANKKRLAQKLLESNPRASSINGQITRISYTLEIFSNYWERDMLRAAIESSHPSISNEIKAKAKEILKRIEA</sequence>
<dbReference type="EMBL" id="JBHTAI010000011">
    <property type="protein sequence ID" value="MFC7150615.1"/>
    <property type="molecule type" value="Genomic_DNA"/>
</dbReference>
<dbReference type="Proteomes" id="UP001596378">
    <property type="component" value="Unassembled WGS sequence"/>
</dbReference>
<gene>
    <name evidence="1" type="ORF">ACFQMJ_18950</name>
</gene>
<keyword evidence="2" id="KW-1185">Reference proteome</keyword>
<name>A0ABW2FFB1_9BACL</name>
<proteinExistence type="predicted"/>
<evidence type="ECO:0000313" key="1">
    <source>
        <dbReference type="EMBL" id="MFC7150615.1"/>
    </source>
</evidence>
<evidence type="ECO:0000313" key="2">
    <source>
        <dbReference type="Proteomes" id="UP001596378"/>
    </source>
</evidence>
<dbReference type="RefSeq" id="WP_378053000.1">
    <property type="nucleotide sequence ID" value="NZ_JBHMDN010000069.1"/>
</dbReference>
<protein>
    <submittedName>
        <fullName evidence="1">Uncharacterized protein</fullName>
    </submittedName>
</protein>